<dbReference type="InterPro" id="IPR023267">
    <property type="entry name" value="RCMT"/>
</dbReference>
<dbReference type="AlphaFoldDB" id="A0A6G7B8S9"/>
<keyword evidence="2 6" id="KW-0489">Methyltransferase</keyword>
<dbReference type="GO" id="GO:0001510">
    <property type="term" value="P:RNA methylation"/>
    <property type="evidence" value="ECO:0007669"/>
    <property type="project" value="InterPro"/>
</dbReference>
<feature type="binding site" evidence="6">
    <location>
        <position position="174"/>
    </location>
    <ligand>
        <name>S-adenosyl-L-methionine</name>
        <dbReference type="ChEBI" id="CHEBI:59789"/>
    </ligand>
</feature>
<dbReference type="Gene3D" id="2.30.130.60">
    <property type="match status" value="1"/>
</dbReference>
<accession>A0A6G7B8S9</accession>
<dbReference type="InterPro" id="IPR031340">
    <property type="entry name" value="RsmF_methylt_CI"/>
</dbReference>
<feature type="active site" description="Nucleophile" evidence="6">
    <location>
        <position position="227"/>
    </location>
</feature>
<dbReference type="RefSeq" id="WP_102878255.1">
    <property type="nucleotide sequence ID" value="NZ_CP049228.1"/>
</dbReference>
<evidence type="ECO:0000256" key="4">
    <source>
        <dbReference type="ARBA" id="ARBA00022691"/>
    </source>
</evidence>
<name>A0A6G7B8S9_9LACO</name>
<feature type="binding site" evidence="6">
    <location>
        <position position="129"/>
    </location>
    <ligand>
        <name>S-adenosyl-L-methionine</name>
        <dbReference type="ChEBI" id="CHEBI:59789"/>
    </ligand>
</feature>
<sequence length="469" mass="53729">MYKIPTEFIDKFTHLLGEKHASELMSAYQESPKKGFRLNPLKYDYTNVKYNLDHKIPYIDNGYYGEISGNDSEWIGGYVYSQDPSAMYPATIADIKPGEYVLDLCAAPGGKSTIIASKLKNEGVLVANEISSKRAKELRENLEKWGTSNVIITNESPERLVKKFKNFFDTIIVDAPCSGEGMFRKSDDAIKYWSQEYVLTCQARQQNILNCAVDMLKNNGKLVYSTCTYSPEEDEQIVSWLMKEKNLKIQTIPKSQGISDGHPEWTIEKFNDIQKTARFWIQDKIGEGQFAALLKKETAQCTDSNLDMITPPSKKIRSNIKNRIQVISKDEFKLINDILHQFNLPLYLSKQLDRAINKNNHIVIPALSDEKLKSLHIISNGIELGILKKNRFEPSHQLVYILAQVKQNSVYNITNESDFKKYLHGETLQVEHPITYGYVLVAFEHHIFSFGKIGKDSILKNYYPKGLRR</sequence>
<reference evidence="8 9" key="1">
    <citation type="submission" date="2020-02" db="EMBL/GenBank/DDBJ databases">
        <title>Complete genome sequences of six Lactobacillus iners strains isolated from the human vagina.</title>
        <authorList>
            <person name="France M.T."/>
            <person name="Rutt L."/>
            <person name="Narina S."/>
            <person name="Arbaugh S."/>
            <person name="Humphrys M.S."/>
            <person name="Ma B."/>
            <person name="Hayward M.R."/>
            <person name="Relman D."/>
            <person name="Kwon D.S."/>
            <person name="Ravel J."/>
        </authorList>
    </citation>
    <scope>NUCLEOTIDE SEQUENCE [LARGE SCALE GENOMIC DNA]</scope>
    <source>
        <strain evidence="8 9">C0210C1</strain>
    </source>
</reference>
<protein>
    <submittedName>
        <fullName evidence="8">RNA methyltransferase</fullName>
    </submittedName>
</protein>
<dbReference type="Pfam" id="PF17126">
    <property type="entry name" value="RsmF_methylt_CI"/>
    <property type="match status" value="1"/>
</dbReference>
<proteinExistence type="inferred from homology"/>
<dbReference type="InterPro" id="IPR001678">
    <property type="entry name" value="MeTrfase_RsmB-F_NOP2_dom"/>
</dbReference>
<dbReference type="InterPro" id="IPR049560">
    <property type="entry name" value="MeTrfase_RsmB-F_NOP2_cat"/>
</dbReference>
<comment type="caution">
    <text evidence="6">Lacks conserved residue(s) required for the propagation of feature annotation.</text>
</comment>
<evidence type="ECO:0000313" key="9">
    <source>
        <dbReference type="Proteomes" id="UP000501676"/>
    </source>
</evidence>
<feature type="domain" description="SAM-dependent MTase RsmB/NOP-type" evidence="7">
    <location>
        <begin position="1"/>
        <end position="297"/>
    </location>
</feature>
<keyword evidence="5 6" id="KW-0694">RNA-binding</keyword>
<dbReference type="InterPro" id="IPR027391">
    <property type="entry name" value="Nol1_Nop2_Fmu_2"/>
</dbReference>
<evidence type="ECO:0000256" key="2">
    <source>
        <dbReference type="ARBA" id="ARBA00022603"/>
    </source>
</evidence>
<feature type="binding site" evidence="6">
    <location>
        <begin position="105"/>
        <end position="111"/>
    </location>
    <ligand>
        <name>S-adenosyl-L-methionine</name>
        <dbReference type="ChEBI" id="CHEBI:59789"/>
    </ligand>
</feature>
<evidence type="ECO:0000256" key="1">
    <source>
        <dbReference type="ARBA" id="ARBA00022490"/>
    </source>
</evidence>
<dbReference type="InterPro" id="IPR031341">
    <property type="entry name" value="Methyltr_RsmF_N"/>
</dbReference>
<organism evidence="8 9">
    <name type="scientific">Lactobacillus iners</name>
    <dbReference type="NCBI Taxonomy" id="147802"/>
    <lineage>
        <taxon>Bacteria</taxon>
        <taxon>Bacillati</taxon>
        <taxon>Bacillota</taxon>
        <taxon>Bacilli</taxon>
        <taxon>Lactobacillales</taxon>
        <taxon>Lactobacillaceae</taxon>
        <taxon>Lactobacillus</taxon>
    </lineage>
</organism>
<evidence type="ECO:0000313" key="8">
    <source>
        <dbReference type="EMBL" id="QIH23818.1"/>
    </source>
</evidence>
<keyword evidence="1" id="KW-0963">Cytoplasm</keyword>
<dbReference type="SUPFAM" id="SSF53335">
    <property type="entry name" value="S-adenosyl-L-methionine-dependent methyltransferases"/>
    <property type="match status" value="1"/>
</dbReference>
<gene>
    <name evidence="8" type="ORF">G6Z83_03715</name>
</gene>
<dbReference type="Proteomes" id="UP000501676">
    <property type="component" value="Chromosome"/>
</dbReference>
<keyword evidence="4 6" id="KW-0949">S-adenosyl-L-methionine</keyword>
<evidence type="ECO:0000256" key="5">
    <source>
        <dbReference type="ARBA" id="ARBA00022884"/>
    </source>
</evidence>
<dbReference type="GO" id="GO:0003723">
    <property type="term" value="F:RNA binding"/>
    <property type="evidence" value="ECO:0007669"/>
    <property type="project" value="UniProtKB-UniRule"/>
</dbReference>
<dbReference type="InterPro" id="IPR029063">
    <property type="entry name" value="SAM-dependent_MTases_sf"/>
</dbReference>
<dbReference type="PANTHER" id="PTHR22807">
    <property type="entry name" value="NOP2 YEAST -RELATED NOL1/NOP2/FMU SUN DOMAIN-CONTAINING"/>
    <property type="match status" value="1"/>
</dbReference>
<dbReference type="PRINTS" id="PR02008">
    <property type="entry name" value="RCMTFAMILY"/>
</dbReference>
<dbReference type="CDD" id="cd02440">
    <property type="entry name" value="AdoMet_MTases"/>
    <property type="match status" value="1"/>
</dbReference>
<dbReference type="PANTHER" id="PTHR22807:SF30">
    <property type="entry name" value="28S RRNA (CYTOSINE(4447)-C(5))-METHYLTRANSFERASE-RELATED"/>
    <property type="match status" value="1"/>
</dbReference>
<dbReference type="Gene3D" id="3.30.70.1170">
    <property type="entry name" value="Sun protein, domain 3"/>
    <property type="match status" value="1"/>
</dbReference>
<comment type="similarity">
    <text evidence="6">Belongs to the class I-like SAM-binding methyltransferase superfamily. RsmB/NOP family.</text>
</comment>
<dbReference type="Pfam" id="PF13636">
    <property type="entry name" value="Methyltranf_PUA"/>
    <property type="match status" value="1"/>
</dbReference>
<dbReference type="Gene3D" id="3.40.50.150">
    <property type="entry name" value="Vaccinia Virus protein VP39"/>
    <property type="match status" value="1"/>
</dbReference>
<evidence type="ECO:0000256" key="6">
    <source>
        <dbReference type="PROSITE-ProRule" id="PRU01023"/>
    </source>
</evidence>
<dbReference type="Pfam" id="PF01189">
    <property type="entry name" value="Methyltr_RsmB-F"/>
    <property type="match status" value="1"/>
</dbReference>
<evidence type="ECO:0000259" key="7">
    <source>
        <dbReference type="PROSITE" id="PS51686"/>
    </source>
</evidence>
<dbReference type="GO" id="GO:0008173">
    <property type="term" value="F:RNA methyltransferase activity"/>
    <property type="evidence" value="ECO:0007669"/>
    <property type="project" value="InterPro"/>
</dbReference>
<dbReference type="PROSITE" id="PS51686">
    <property type="entry name" value="SAM_MT_RSMB_NOP"/>
    <property type="match status" value="1"/>
</dbReference>
<dbReference type="EMBL" id="CP049228">
    <property type="protein sequence ID" value="QIH23818.1"/>
    <property type="molecule type" value="Genomic_DNA"/>
</dbReference>
<dbReference type="CDD" id="cd21147">
    <property type="entry name" value="RsmF_methylt_CTD1"/>
    <property type="match status" value="1"/>
</dbReference>
<evidence type="ECO:0000256" key="3">
    <source>
        <dbReference type="ARBA" id="ARBA00022679"/>
    </source>
</evidence>
<keyword evidence="3 6" id="KW-0808">Transferase</keyword>
<dbReference type="Pfam" id="PF17125">
    <property type="entry name" value="Methyltr_RsmF_N"/>
    <property type="match status" value="1"/>
</dbReference>